<name>A0A8J6UAS3_9FLAO</name>
<evidence type="ECO:0000313" key="1">
    <source>
        <dbReference type="EMBL" id="MBD0835633.1"/>
    </source>
</evidence>
<protein>
    <submittedName>
        <fullName evidence="1">Uncharacterized protein</fullName>
    </submittedName>
</protein>
<dbReference type="EMBL" id="JACVXC010000003">
    <property type="protein sequence ID" value="MBD0835633.1"/>
    <property type="molecule type" value="Genomic_DNA"/>
</dbReference>
<gene>
    <name evidence="1" type="ORF">ICJ84_09305</name>
</gene>
<proteinExistence type="predicted"/>
<reference evidence="1" key="1">
    <citation type="journal article" date="2013" name="Int. J. Syst. Evol. Microbiol.">
        <title>Aestuariibaculum suncheonense gen. nov., sp. nov., a marine bacterium of the family Flavobacteriaceae isolated from a tidal flat and emended descriptions of the genera Gaetbulibacter and Tamlana.</title>
        <authorList>
            <person name="Jeong S.H."/>
            <person name="Park M.S."/>
            <person name="Jin H.M."/>
            <person name="Lee K."/>
            <person name="Park W."/>
            <person name="Jeon C.O."/>
        </authorList>
    </citation>
    <scope>NUCLEOTIDE SEQUENCE</scope>
    <source>
        <strain evidence="1">SC17</strain>
    </source>
</reference>
<accession>A0A8J6UAS3</accession>
<dbReference type="Proteomes" id="UP000602057">
    <property type="component" value="Unassembled WGS sequence"/>
</dbReference>
<reference evidence="1" key="2">
    <citation type="submission" date="2020-09" db="EMBL/GenBank/DDBJ databases">
        <authorList>
            <person name="Wu Z."/>
        </authorList>
    </citation>
    <scope>NUCLEOTIDE SEQUENCE</scope>
    <source>
        <strain evidence="1">SC17</strain>
    </source>
</reference>
<sequence>MKPIKSPLKFSVFLIIVFSIINMSNAQSKVPEEVSALVKMDLEEGQAKLKSLGYEICFSSLLGKKQDWFKESENSCITLKFDKRSKEITEVALNPNISQCQQRLEASRKVWEKYHDGQAPASSSKLDDERQKLVNKGFKVSYWVDEISPGRCIEYWINETTKKAMYIVWEVQGNRWATTDKTEYDMGKNPAPIKK</sequence>
<dbReference type="RefSeq" id="WP_188216126.1">
    <property type="nucleotide sequence ID" value="NZ_BAABGH010000011.1"/>
</dbReference>
<dbReference type="AlphaFoldDB" id="A0A8J6UAS3"/>
<organism evidence="1 2">
    <name type="scientific">Aestuariibaculum suncheonense</name>
    <dbReference type="NCBI Taxonomy" id="1028745"/>
    <lineage>
        <taxon>Bacteria</taxon>
        <taxon>Pseudomonadati</taxon>
        <taxon>Bacteroidota</taxon>
        <taxon>Flavobacteriia</taxon>
        <taxon>Flavobacteriales</taxon>
        <taxon>Flavobacteriaceae</taxon>
    </lineage>
</organism>
<evidence type="ECO:0000313" key="2">
    <source>
        <dbReference type="Proteomes" id="UP000602057"/>
    </source>
</evidence>
<keyword evidence="2" id="KW-1185">Reference proteome</keyword>
<comment type="caution">
    <text evidence="1">The sequence shown here is derived from an EMBL/GenBank/DDBJ whole genome shotgun (WGS) entry which is preliminary data.</text>
</comment>